<feature type="binding site" evidence="4">
    <location>
        <position position="55"/>
    </location>
    <ligand>
        <name>substrate</name>
    </ligand>
</feature>
<evidence type="ECO:0000256" key="5">
    <source>
        <dbReference type="RuleBase" id="RU361279"/>
    </source>
</evidence>
<protein>
    <recommendedName>
        <fullName evidence="5">5-formyltetrahydrofolate cyclo-ligase</fullName>
        <ecNumber evidence="5">6.3.3.2</ecNumber>
    </recommendedName>
</protein>
<dbReference type="Gene3D" id="3.40.50.10420">
    <property type="entry name" value="NagB/RpiA/CoA transferase-like"/>
    <property type="match status" value="1"/>
</dbReference>
<keyword evidence="5" id="KW-0460">Magnesium</keyword>
<evidence type="ECO:0000313" key="7">
    <source>
        <dbReference type="Proteomes" id="UP000676996"/>
    </source>
</evidence>
<keyword evidence="5" id="KW-0479">Metal-binding</keyword>
<evidence type="ECO:0000256" key="2">
    <source>
        <dbReference type="ARBA" id="ARBA00022741"/>
    </source>
</evidence>
<keyword evidence="7" id="KW-1185">Reference proteome</keyword>
<dbReference type="EC" id="6.3.3.2" evidence="5"/>
<dbReference type="EMBL" id="JAGRQC010000001">
    <property type="protein sequence ID" value="MBR0551445.1"/>
    <property type="molecule type" value="Genomic_DNA"/>
</dbReference>
<evidence type="ECO:0000313" key="6">
    <source>
        <dbReference type="EMBL" id="MBR0551445.1"/>
    </source>
</evidence>
<comment type="caution">
    <text evidence="6">The sequence shown here is derived from an EMBL/GenBank/DDBJ whole genome shotgun (WGS) entry which is preliminary data.</text>
</comment>
<gene>
    <name evidence="6" type="ORF">J7S20_02870</name>
</gene>
<accession>A0A8T4IEL4</accession>
<keyword evidence="2 4" id="KW-0547">Nucleotide-binding</keyword>
<dbReference type="InterPro" id="IPR037171">
    <property type="entry name" value="NagB/RpiA_transferase-like"/>
</dbReference>
<dbReference type="InterPro" id="IPR002698">
    <property type="entry name" value="FTHF_cligase"/>
</dbReference>
<proteinExistence type="inferred from homology"/>
<dbReference type="InterPro" id="IPR024185">
    <property type="entry name" value="FTHF_cligase-like_sf"/>
</dbReference>
<dbReference type="PIRSF" id="PIRSF006806">
    <property type="entry name" value="FTHF_cligase"/>
    <property type="match status" value="1"/>
</dbReference>
<keyword evidence="3 4" id="KW-0067">ATP-binding</keyword>
<dbReference type="GO" id="GO:0046872">
    <property type="term" value="F:metal ion binding"/>
    <property type="evidence" value="ECO:0007669"/>
    <property type="project" value="UniProtKB-KW"/>
</dbReference>
<evidence type="ECO:0000256" key="4">
    <source>
        <dbReference type="PIRSR" id="PIRSR006806-1"/>
    </source>
</evidence>
<name>A0A8T4IEL4_9SPHN</name>
<keyword evidence="6" id="KW-0436">Ligase</keyword>
<comment type="catalytic activity">
    <reaction evidence="5">
        <text>(6S)-5-formyl-5,6,7,8-tetrahydrofolate + ATP = (6R)-5,10-methenyltetrahydrofolate + ADP + phosphate</text>
        <dbReference type="Rhea" id="RHEA:10488"/>
        <dbReference type="ChEBI" id="CHEBI:30616"/>
        <dbReference type="ChEBI" id="CHEBI:43474"/>
        <dbReference type="ChEBI" id="CHEBI:57455"/>
        <dbReference type="ChEBI" id="CHEBI:57457"/>
        <dbReference type="ChEBI" id="CHEBI:456216"/>
        <dbReference type="EC" id="6.3.3.2"/>
    </reaction>
</comment>
<dbReference type="NCBIfam" id="TIGR02727">
    <property type="entry name" value="MTHFS_bact"/>
    <property type="match status" value="1"/>
</dbReference>
<organism evidence="6 7">
    <name type="scientific">Stakelama marina</name>
    <dbReference type="NCBI Taxonomy" id="2826939"/>
    <lineage>
        <taxon>Bacteria</taxon>
        <taxon>Pseudomonadati</taxon>
        <taxon>Pseudomonadota</taxon>
        <taxon>Alphaproteobacteria</taxon>
        <taxon>Sphingomonadales</taxon>
        <taxon>Sphingomonadaceae</taxon>
        <taxon>Stakelama</taxon>
    </lineage>
</organism>
<dbReference type="GO" id="GO:0035999">
    <property type="term" value="P:tetrahydrofolate interconversion"/>
    <property type="evidence" value="ECO:0007669"/>
    <property type="project" value="TreeGrafter"/>
</dbReference>
<dbReference type="PANTHER" id="PTHR23407:SF1">
    <property type="entry name" value="5-FORMYLTETRAHYDROFOLATE CYCLO-LIGASE"/>
    <property type="match status" value="1"/>
</dbReference>
<dbReference type="Proteomes" id="UP000676996">
    <property type="component" value="Unassembled WGS sequence"/>
</dbReference>
<dbReference type="SUPFAM" id="SSF100950">
    <property type="entry name" value="NagB/RpiA/CoA transferase-like"/>
    <property type="match status" value="1"/>
</dbReference>
<dbReference type="GO" id="GO:0009396">
    <property type="term" value="P:folic acid-containing compound biosynthetic process"/>
    <property type="evidence" value="ECO:0007669"/>
    <property type="project" value="TreeGrafter"/>
</dbReference>
<feature type="binding site" evidence="4">
    <location>
        <begin position="129"/>
        <end position="137"/>
    </location>
    <ligand>
        <name>ATP</name>
        <dbReference type="ChEBI" id="CHEBI:30616"/>
    </ligand>
</feature>
<evidence type="ECO:0000256" key="1">
    <source>
        <dbReference type="ARBA" id="ARBA00010638"/>
    </source>
</evidence>
<comment type="similarity">
    <text evidence="1 5">Belongs to the 5-formyltetrahydrofolate cyclo-ligase family.</text>
</comment>
<comment type="cofactor">
    <cofactor evidence="5">
        <name>Mg(2+)</name>
        <dbReference type="ChEBI" id="CHEBI:18420"/>
    </cofactor>
</comment>
<evidence type="ECO:0000256" key="3">
    <source>
        <dbReference type="ARBA" id="ARBA00022840"/>
    </source>
</evidence>
<dbReference type="GO" id="GO:0030272">
    <property type="term" value="F:5-formyltetrahydrofolate cyclo-ligase activity"/>
    <property type="evidence" value="ECO:0007669"/>
    <property type="project" value="UniProtKB-EC"/>
</dbReference>
<dbReference type="AlphaFoldDB" id="A0A8T4IEL4"/>
<dbReference type="RefSeq" id="WP_284052720.1">
    <property type="nucleotide sequence ID" value="NZ_JAGRQC010000001.1"/>
</dbReference>
<feature type="binding site" evidence="4">
    <location>
        <begin position="8"/>
        <end position="12"/>
    </location>
    <ligand>
        <name>ATP</name>
        <dbReference type="ChEBI" id="CHEBI:30616"/>
    </ligand>
</feature>
<sequence length="185" mass="20686">MTFPHDHKQALRAKMRAERDRFAASNQMVIMPPRALLTRLKPGLIVASYHPIGAEADPSHLHMAAHDAGARLALPHVTGKATPMRFLAWHPDHDLAEGPFGLRQPLGDEELAPDIILTPLIAFDRDLNRLGQGAGHYDRAFAQYPRAWRLGVAWSVQQTDSLPSDSWDIPLHAIVTERAYLEKED</sequence>
<dbReference type="Pfam" id="PF01812">
    <property type="entry name" value="5-FTHF_cyc-lig"/>
    <property type="match status" value="1"/>
</dbReference>
<reference evidence="6" key="1">
    <citation type="submission" date="2021-04" db="EMBL/GenBank/DDBJ databases">
        <title>Ouciella asimina sp. nov., isolated from the surface seawater in the hydrothermal field of Okinawa Trough.</title>
        <authorList>
            <person name="Shuang W."/>
        </authorList>
    </citation>
    <scope>NUCLEOTIDE SEQUENCE</scope>
    <source>
        <strain evidence="6">LXI357</strain>
    </source>
</reference>
<dbReference type="PANTHER" id="PTHR23407">
    <property type="entry name" value="ATPASE INHIBITOR/5-FORMYLTETRAHYDROFOLATE CYCLO-LIGASE"/>
    <property type="match status" value="1"/>
</dbReference>
<dbReference type="GO" id="GO:0005524">
    <property type="term" value="F:ATP binding"/>
    <property type="evidence" value="ECO:0007669"/>
    <property type="project" value="UniProtKB-KW"/>
</dbReference>